<dbReference type="Proteomes" id="UP000187406">
    <property type="component" value="Unassembled WGS sequence"/>
</dbReference>
<evidence type="ECO:0000313" key="4">
    <source>
        <dbReference type="EMBL" id="GAV57336.1"/>
    </source>
</evidence>
<dbReference type="OrthoDB" id="239701at2759"/>
<dbReference type="Gene3D" id="2.130.10.30">
    <property type="entry name" value="Regulator of chromosome condensation 1/beta-lactamase-inhibitor protein II"/>
    <property type="match status" value="2"/>
</dbReference>
<evidence type="ECO:0000256" key="1">
    <source>
        <dbReference type="ARBA" id="ARBA00022737"/>
    </source>
</evidence>
<gene>
    <name evidence="4" type="ORF">CFOL_v3_00874</name>
</gene>
<feature type="repeat" description="RCC1" evidence="2">
    <location>
        <begin position="190"/>
        <end position="242"/>
    </location>
</feature>
<dbReference type="InParanoid" id="A0A1Q3ANJ7"/>
<keyword evidence="5" id="KW-1185">Reference proteome</keyword>
<dbReference type="SUPFAM" id="SSF50985">
    <property type="entry name" value="RCC1/BLIP-II"/>
    <property type="match status" value="2"/>
</dbReference>
<dbReference type="InterPro" id="IPR058923">
    <property type="entry name" value="RCC1-like_dom"/>
</dbReference>
<feature type="repeat" description="RCC1" evidence="2">
    <location>
        <begin position="301"/>
        <end position="352"/>
    </location>
</feature>
<evidence type="ECO:0000259" key="3">
    <source>
        <dbReference type="Pfam" id="PF25390"/>
    </source>
</evidence>
<accession>A0A1Q3ANJ7</accession>
<dbReference type="EMBL" id="BDDD01000027">
    <property type="protein sequence ID" value="GAV57336.1"/>
    <property type="molecule type" value="Genomic_DNA"/>
</dbReference>
<proteinExistence type="predicted"/>
<dbReference type="InterPro" id="IPR009091">
    <property type="entry name" value="RCC1/BLIP-II"/>
</dbReference>
<dbReference type="Pfam" id="PF25390">
    <property type="entry name" value="WD40_RLD"/>
    <property type="match status" value="1"/>
</dbReference>
<dbReference type="PANTHER" id="PTHR22870">
    <property type="entry name" value="REGULATOR OF CHROMOSOME CONDENSATION"/>
    <property type="match status" value="1"/>
</dbReference>
<dbReference type="PROSITE" id="PS00626">
    <property type="entry name" value="RCC1_2"/>
    <property type="match status" value="1"/>
</dbReference>
<dbReference type="PROSITE" id="PS50012">
    <property type="entry name" value="RCC1_3"/>
    <property type="match status" value="6"/>
</dbReference>
<comment type="caution">
    <text evidence="4">The sequence shown here is derived from an EMBL/GenBank/DDBJ whole genome shotgun (WGS) entry which is preliminary data.</text>
</comment>
<feature type="repeat" description="RCC1" evidence="2">
    <location>
        <begin position="353"/>
        <end position="404"/>
    </location>
</feature>
<sequence length="467" mass="49450">MEGKGNGGSSRFKVKTLVSVISIWRWQHKCLYSTQGKGKVPLVHKSRDINEEEGGLLLQVLSWGRGASGQLGGGIEEIRIYPAPVANLLLPNNNNNNSSFSLSPTPGRILLNDDDKAQTKLQVGISCGFFHSALLVDGNLWVWGKGDGGRLGLGHENPMFLPTLNPFFSSSTLRSVALGALHSVALNSLGQLYTWGFGGFGALGHSVYHMELSPRLVQASWGAARIRNIATSGTHTAAITASGQLYTWGRDEGDGRLGLGPGRGPNEGGGLGIPSKVTALPGPIAAVCCGGFFTMVITENGQLWNWGANSNYELGRGNKVGGWEPKPIPRLEDVHIIQIASGGYHSLALTDEGKVLSWGHGGHGQLGHSSIQSQKIPTVIEALADDRIVYIACGGSSSAAITDKGRLYMWGNARDSQLGIPGLPEIQLCPVEVKFLMEDDGLGPYNVLSVAIGASHAMCLVVRSSST</sequence>
<dbReference type="PANTHER" id="PTHR22870:SF408">
    <property type="entry name" value="OS09G0560450 PROTEIN"/>
    <property type="match status" value="1"/>
</dbReference>
<feature type="repeat" description="RCC1" evidence="2">
    <location>
        <begin position="405"/>
        <end position="463"/>
    </location>
</feature>
<evidence type="ECO:0000256" key="2">
    <source>
        <dbReference type="PROSITE-ProRule" id="PRU00235"/>
    </source>
</evidence>
<dbReference type="InterPro" id="IPR000408">
    <property type="entry name" value="Reg_chr_condens"/>
</dbReference>
<dbReference type="FunCoup" id="A0A1Q3ANJ7">
    <property type="interactions" value="1595"/>
</dbReference>
<dbReference type="PRINTS" id="PR00633">
    <property type="entry name" value="RCCNDNSATION"/>
</dbReference>
<dbReference type="InterPro" id="IPR051210">
    <property type="entry name" value="Ub_ligase/GEF_domain"/>
</dbReference>
<reference evidence="5" key="1">
    <citation type="submission" date="2016-04" db="EMBL/GenBank/DDBJ databases">
        <title>Cephalotus genome sequencing.</title>
        <authorList>
            <person name="Fukushima K."/>
            <person name="Hasebe M."/>
            <person name="Fang X."/>
        </authorList>
    </citation>
    <scope>NUCLEOTIDE SEQUENCE [LARGE SCALE GENOMIC DNA]</scope>
    <source>
        <strain evidence="5">cv. St1</strain>
    </source>
</reference>
<dbReference type="AlphaFoldDB" id="A0A1Q3ANJ7"/>
<name>A0A1Q3ANJ7_CEPFO</name>
<feature type="domain" description="RCC1-like" evidence="3">
    <location>
        <begin position="59"/>
        <end position="459"/>
    </location>
</feature>
<evidence type="ECO:0000313" key="5">
    <source>
        <dbReference type="Proteomes" id="UP000187406"/>
    </source>
</evidence>
<feature type="repeat" description="RCC1" evidence="2">
    <location>
        <begin position="243"/>
        <end position="300"/>
    </location>
</feature>
<dbReference type="STRING" id="3775.A0A1Q3ANJ7"/>
<protein>
    <submittedName>
        <fullName evidence="4">RCC1 domain-containing protein</fullName>
    </submittedName>
</protein>
<organism evidence="4 5">
    <name type="scientific">Cephalotus follicularis</name>
    <name type="common">Albany pitcher plant</name>
    <dbReference type="NCBI Taxonomy" id="3775"/>
    <lineage>
        <taxon>Eukaryota</taxon>
        <taxon>Viridiplantae</taxon>
        <taxon>Streptophyta</taxon>
        <taxon>Embryophyta</taxon>
        <taxon>Tracheophyta</taxon>
        <taxon>Spermatophyta</taxon>
        <taxon>Magnoliopsida</taxon>
        <taxon>eudicotyledons</taxon>
        <taxon>Gunneridae</taxon>
        <taxon>Pentapetalae</taxon>
        <taxon>rosids</taxon>
        <taxon>fabids</taxon>
        <taxon>Oxalidales</taxon>
        <taxon>Cephalotaceae</taxon>
        <taxon>Cephalotus</taxon>
    </lineage>
</organism>
<feature type="repeat" description="RCC1" evidence="2">
    <location>
        <begin position="138"/>
        <end position="189"/>
    </location>
</feature>
<keyword evidence="1" id="KW-0677">Repeat</keyword>